<dbReference type="PRINTS" id="PR00171">
    <property type="entry name" value="SUGRTRNSPORT"/>
</dbReference>
<feature type="transmembrane region" description="Helical" evidence="9">
    <location>
        <begin position="192"/>
        <end position="212"/>
    </location>
</feature>
<name>A0A3D8RMV7_9HELO</name>
<feature type="transmembrane region" description="Helical" evidence="9">
    <location>
        <begin position="132"/>
        <end position="155"/>
    </location>
</feature>
<protein>
    <recommendedName>
        <fullName evidence="10">Major facilitator superfamily (MFS) profile domain-containing protein</fullName>
    </recommendedName>
</protein>
<evidence type="ECO:0000256" key="9">
    <source>
        <dbReference type="SAM" id="Phobius"/>
    </source>
</evidence>
<evidence type="ECO:0000256" key="3">
    <source>
        <dbReference type="ARBA" id="ARBA00022448"/>
    </source>
</evidence>
<keyword evidence="12" id="KW-1185">Reference proteome</keyword>
<evidence type="ECO:0000256" key="1">
    <source>
        <dbReference type="ARBA" id="ARBA00004141"/>
    </source>
</evidence>
<feature type="transmembrane region" description="Helical" evidence="9">
    <location>
        <begin position="256"/>
        <end position="277"/>
    </location>
</feature>
<organism evidence="11 12">
    <name type="scientific">Coleophoma cylindrospora</name>
    <dbReference type="NCBI Taxonomy" id="1849047"/>
    <lineage>
        <taxon>Eukaryota</taxon>
        <taxon>Fungi</taxon>
        <taxon>Dikarya</taxon>
        <taxon>Ascomycota</taxon>
        <taxon>Pezizomycotina</taxon>
        <taxon>Leotiomycetes</taxon>
        <taxon>Helotiales</taxon>
        <taxon>Dermateaceae</taxon>
        <taxon>Coleophoma</taxon>
    </lineage>
</organism>
<dbReference type="InterPro" id="IPR005828">
    <property type="entry name" value="MFS_sugar_transport-like"/>
</dbReference>
<dbReference type="SUPFAM" id="SSF103473">
    <property type="entry name" value="MFS general substrate transporter"/>
    <property type="match status" value="1"/>
</dbReference>
<dbReference type="InterPro" id="IPR020846">
    <property type="entry name" value="MFS_dom"/>
</dbReference>
<feature type="transmembrane region" description="Helical" evidence="9">
    <location>
        <begin position="346"/>
        <end position="364"/>
    </location>
</feature>
<feature type="transmembrane region" description="Helical" evidence="9">
    <location>
        <begin position="412"/>
        <end position="435"/>
    </location>
</feature>
<accession>A0A3D8RMV7</accession>
<feature type="transmembrane region" description="Helical" evidence="9">
    <location>
        <begin position="483"/>
        <end position="500"/>
    </location>
</feature>
<dbReference type="InterPro" id="IPR050360">
    <property type="entry name" value="MFS_Sugar_Transporters"/>
</dbReference>
<comment type="subcellular location">
    <subcellularLocation>
        <location evidence="1">Membrane</location>
        <topology evidence="1">Multi-pass membrane protein</topology>
    </subcellularLocation>
</comment>
<evidence type="ECO:0000313" key="12">
    <source>
        <dbReference type="Proteomes" id="UP000256645"/>
    </source>
</evidence>
<dbReference type="InterPro" id="IPR003663">
    <property type="entry name" value="Sugar/inositol_transpt"/>
</dbReference>
<dbReference type="OrthoDB" id="6133115at2759"/>
<dbReference type="AlphaFoldDB" id="A0A3D8RMV7"/>
<dbReference type="PANTHER" id="PTHR48022">
    <property type="entry name" value="PLASTIDIC GLUCOSE TRANSPORTER 4"/>
    <property type="match status" value="1"/>
</dbReference>
<dbReference type="GO" id="GO:0005351">
    <property type="term" value="F:carbohydrate:proton symporter activity"/>
    <property type="evidence" value="ECO:0007669"/>
    <property type="project" value="TreeGrafter"/>
</dbReference>
<feature type="transmembrane region" description="Helical" evidence="9">
    <location>
        <begin position="447"/>
        <end position="471"/>
    </location>
</feature>
<feature type="domain" description="Major facilitator superfamily (MFS) profile" evidence="10">
    <location>
        <begin position="94"/>
        <end position="535"/>
    </location>
</feature>
<evidence type="ECO:0000256" key="6">
    <source>
        <dbReference type="ARBA" id="ARBA00023136"/>
    </source>
</evidence>
<dbReference type="Gene3D" id="1.20.1250.20">
    <property type="entry name" value="MFS general substrate transporter like domains"/>
    <property type="match status" value="1"/>
</dbReference>
<keyword evidence="4 9" id="KW-0812">Transmembrane</keyword>
<dbReference type="NCBIfam" id="TIGR00879">
    <property type="entry name" value="SP"/>
    <property type="match status" value="1"/>
</dbReference>
<evidence type="ECO:0000313" key="11">
    <source>
        <dbReference type="EMBL" id="RDW75432.1"/>
    </source>
</evidence>
<feature type="compositionally biased region" description="Polar residues" evidence="8">
    <location>
        <begin position="10"/>
        <end position="22"/>
    </location>
</feature>
<feature type="transmembrane region" description="Helical" evidence="9">
    <location>
        <begin position="224"/>
        <end position="244"/>
    </location>
</feature>
<dbReference type="GO" id="GO:0016020">
    <property type="term" value="C:membrane"/>
    <property type="evidence" value="ECO:0007669"/>
    <property type="project" value="UniProtKB-SubCell"/>
</dbReference>
<evidence type="ECO:0000256" key="8">
    <source>
        <dbReference type="SAM" id="MobiDB-lite"/>
    </source>
</evidence>
<dbReference type="Pfam" id="PF00083">
    <property type="entry name" value="Sugar_tr"/>
    <property type="match status" value="1"/>
</dbReference>
<dbReference type="Proteomes" id="UP000256645">
    <property type="component" value="Unassembled WGS sequence"/>
</dbReference>
<dbReference type="FunFam" id="1.20.1250.20:FF:000117">
    <property type="entry name" value="MFS hexose transporter"/>
    <property type="match status" value="1"/>
</dbReference>
<evidence type="ECO:0000256" key="7">
    <source>
        <dbReference type="RuleBase" id="RU003346"/>
    </source>
</evidence>
<comment type="caution">
    <text evidence="11">The sequence shown here is derived from an EMBL/GenBank/DDBJ whole genome shotgun (WGS) entry which is preliminary data.</text>
</comment>
<comment type="similarity">
    <text evidence="2 7">Belongs to the major facilitator superfamily. Sugar transporter (TC 2.A.1.1) family.</text>
</comment>
<gene>
    <name evidence="11" type="ORF">BP6252_06574</name>
</gene>
<sequence length="577" mass="63457">MLAWPDPSPWDSTTPAALSRPSTSSEYKYSNLPSPPNAFSSVDQNSFGAYTLHSTGIPDFLLAPYFQNILCHEAPLPETLHWWQQPNLRNLYLLMPFLFLGSTTLGYDGSLVNGLQTMPAWQNFFGHPTGGSLGIIGAMPGFGGLAVLPFAPYIVDNLGRRAGIALGCLVVSFGALLQAFPKAGDPTPMYLAGRFFIGFGGNLTNAACPLLITEISHPRHRGRATTIYNTLWYLGSVIAAWTGYGTLVHLTGDVQWRLPTGLQCVMPGILLLCLWFVPESPRYLLSKEKDEEALAFLLKYHGDCGQESFARWEYSEIRETLHMEKAAAASSGWHELVRTPGNRKRCFLIICTAIFSQCSGNGLVSYYLSSILNTIGITNSKNQALINGGLAIWSWLVSLSFAFAVDKIGRRTLFLVAGIGMLITFSIWTACSAVYAQNGSTGAGSAVLAMIFLFYGVAGLAWPGLTVSYTVEILPYNIRAKGLTLCFVFTQLAGIFNQYVNPIGLENLQWKFYFVYIAVLIIECLVIFFFFVETKGPTLEEIALLFDGENANVMSEPMSEKIPHISEQGHIETVDRR</sequence>
<dbReference type="PANTHER" id="PTHR48022:SF64">
    <property type="entry name" value="MAJOR FACILITATOR SUPERFAMILY (MFS) PROFILE DOMAIN-CONTAINING PROTEIN"/>
    <property type="match status" value="1"/>
</dbReference>
<dbReference type="InterPro" id="IPR036259">
    <property type="entry name" value="MFS_trans_sf"/>
</dbReference>
<feature type="region of interest" description="Disordered" evidence="8">
    <location>
        <begin position="1"/>
        <end position="22"/>
    </location>
</feature>
<keyword evidence="5 9" id="KW-1133">Transmembrane helix</keyword>
<feature type="transmembrane region" description="Helical" evidence="9">
    <location>
        <begin position="91"/>
        <end position="112"/>
    </location>
</feature>
<dbReference type="PROSITE" id="PS50850">
    <property type="entry name" value="MFS"/>
    <property type="match status" value="1"/>
</dbReference>
<feature type="transmembrane region" description="Helical" evidence="9">
    <location>
        <begin position="384"/>
        <end position="405"/>
    </location>
</feature>
<feature type="transmembrane region" description="Helical" evidence="9">
    <location>
        <begin position="512"/>
        <end position="532"/>
    </location>
</feature>
<keyword evidence="3 7" id="KW-0813">Transport</keyword>
<evidence type="ECO:0000256" key="5">
    <source>
        <dbReference type="ARBA" id="ARBA00022989"/>
    </source>
</evidence>
<keyword evidence="6 9" id="KW-0472">Membrane</keyword>
<evidence type="ECO:0000259" key="10">
    <source>
        <dbReference type="PROSITE" id="PS50850"/>
    </source>
</evidence>
<reference evidence="11 12" key="1">
    <citation type="journal article" date="2018" name="IMA Fungus">
        <title>IMA Genome-F 9: Draft genome sequence of Annulohypoxylon stygium, Aspergillus mulundensis, Berkeleyomyces basicola (syn. Thielaviopsis basicola), Ceratocystis smalleyi, two Cercospora beticola strains, Coleophoma cylindrospora, Fusarium fracticaudum, Phialophora cf. hyalina, and Morchella septimelata.</title>
        <authorList>
            <person name="Wingfield B.D."/>
            <person name="Bills G.F."/>
            <person name="Dong Y."/>
            <person name="Huang W."/>
            <person name="Nel W.J."/>
            <person name="Swalarsk-Parry B.S."/>
            <person name="Vaghefi N."/>
            <person name="Wilken P.M."/>
            <person name="An Z."/>
            <person name="de Beer Z.W."/>
            <person name="De Vos L."/>
            <person name="Chen L."/>
            <person name="Duong T.A."/>
            <person name="Gao Y."/>
            <person name="Hammerbacher A."/>
            <person name="Kikkert J.R."/>
            <person name="Li Y."/>
            <person name="Li H."/>
            <person name="Li K."/>
            <person name="Li Q."/>
            <person name="Liu X."/>
            <person name="Ma X."/>
            <person name="Naidoo K."/>
            <person name="Pethybridge S.J."/>
            <person name="Sun J."/>
            <person name="Steenkamp E.T."/>
            <person name="van der Nest M.A."/>
            <person name="van Wyk S."/>
            <person name="Wingfield M.J."/>
            <person name="Xiong C."/>
            <person name="Yue Q."/>
            <person name="Zhang X."/>
        </authorList>
    </citation>
    <scope>NUCLEOTIDE SEQUENCE [LARGE SCALE GENOMIC DNA]</scope>
    <source>
        <strain evidence="11 12">BP6252</strain>
    </source>
</reference>
<evidence type="ECO:0000256" key="4">
    <source>
        <dbReference type="ARBA" id="ARBA00022692"/>
    </source>
</evidence>
<proteinExistence type="inferred from homology"/>
<evidence type="ECO:0000256" key="2">
    <source>
        <dbReference type="ARBA" id="ARBA00010992"/>
    </source>
</evidence>
<feature type="transmembrane region" description="Helical" evidence="9">
    <location>
        <begin position="162"/>
        <end position="180"/>
    </location>
</feature>
<dbReference type="EMBL" id="PDLM01000006">
    <property type="protein sequence ID" value="RDW75432.1"/>
    <property type="molecule type" value="Genomic_DNA"/>
</dbReference>